<evidence type="ECO:0000256" key="2">
    <source>
        <dbReference type="ARBA" id="ARBA00004956"/>
    </source>
</evidence>
<dbReference type="InterPro" id="IPR050856">
    <property type="entry name" value="Biotin_carboxylase_complex"/>
</dbReference>
<keyword evidence="17" id="KW-1185">Reference proteome</keyword>
<keyword evidence="10" id="KW-0443">Lipid metabolism</keyword>
<evidence type="ECO:0000256" key="6">
    <source>
        <dbReference type="ARBA" id="ARBA00022598"/>
    </source>
</evidence>
<dbReference type="NCBIfam" id="NF006367">
    <property type="entry name" value="PRK08591.1"/>
    <property type="match status" value="1"/>
</dbReference>
<evidence type="ECO:0000256" key="8">
    <source>
        <dbReference type="ARBA" id="ARBA00022832"/>
    </source>
</evidence>
<dbReference type="Proteomes" id="UP000216498">
    <property type="component" value="Unassembled WGS sequence"/>
</dbReference>
<dbReference type="EMBL" id="NPMS01000001">
    <property type="protein sequence ID" value="OZU90204.1"/>
    <property type="molecule type" value="Genomic_DNA"/>
</dbReference>
<evidence type="ECO:0000256" key="1">
    <source>
        <dbReference type="ARBA" id="ARBA00003761"/>
    </source>
</evidence>
<dbReference type="GO" id="GO:0005524">
    <property type="term" value="F:ATP binding"/>
    <property type="evidence" value="ECO:0007669"/>
    <property type="project" value="UniProtKB-UniRule"/>
</dbReference>
<dbReference type="InterPro" id="IPR011761">
    <property type="entry name" value="ATP-grasp"/>
</dbReference>
<dbReference type="PROSITE" id="PS00867">
    <property type="entry name" value="CPSASE_2"/>
    <property type="match status" value="1"/>
</dbReference>
<accession>A0A265NFH1</accession>
<name>A0A265NFH1_9BACI</name>
<dbReference type="FunFam" id="3.30.1490.20:FF:000003">
    <property type="entry name" value="acetyl-CoA carboxylase isoform X1"/>
    <property type="match status" value="1"/>
</dbReference>
<evidence type="ECO:0000259" key="14">
    <source>
        <dbReference type="PROSITE" id="PS50975"/>
    </source>
</evidence>
<dbReference type="Pfam" id="PF02785">
    <property type="entry name" value="Biotin_carb_C"/>
    <property type="match status" value="1"/>
</dbReference>
<comment type="caution">
    <text evidence="16">The sequence shown here is derived from an EMBL/GenBank/DDBJ whole genome shotgun (WGS) entry which is preliminary data.</text>
</comment>
<dbReference type="SMART" id="SM00878">
    <property type="entry name" value="Biotin_carb_C"/>
    <property type="match status" value="1"/>
</dbReference>
<dbReference type="InterPro" id="IPR011054">
    <property type="entry name" value="Rudment_hybrid_motif"/>
</dbReference>
<dbReference type="Pfam" id="PF02786">
    <property type="entry name" value="CPSase_L_D2"/>
    <property type="match status" value="1"/>
</dbReference>
<evidence type="ECO:0000256" key="9">
    <source>
        <dbReference type="ARBA" id="ARBA00022840"/>
    </source>
</evidence>
<feature type="domain" description="Biotin carboxylation" evidence="15">
    <location>
        <begin position="1"/>
        <end position="445"/>
    </location>
</feature>
<dbReference type="SUPFAM" id="SSF51246">
    <property type="entry name" value="Rudiment single hybrid motif"/>
    <property type="match status" value="1"/>
</dbReference>
<evidence type="ECO:0000256" key="5">
    <source>
        <dbReference type="ARBA" id="ARBA00022516"/>
    </source>
</evidence>
<dbReference type="PROSITE" id="PS00866">
    <property type="entry name" value="CPSASE_1"/>
    <property type="match status" value="1"/>
</dbReference>
<evidence type="ECO:0000256" key="4">
    <source>
        <dbReference type="ARBA" id="ARBA00013263"/>
    </source>
</evidence>
<feature type="domain" description="ATP-grasp" evidence="14">
    <location>
        <begin position="120"/>
        <end position="317"/>
    </location>
</feature>
<keyword evidence="10" id="KW-0275">Fatty acid biosynthesis</keyword>
<dbReference type="GO" id="GO:0046872">
    <property type="term" value="F:metal ion binding"/>
    <property type="evidence" value="ECO:0007669"/>
    <property type="project" value="InterPro"/>
</dbReference>
<dbReference type="OrthoDB" id="9807469at2"/>
<evidence type="ECO:0000256" key="7">
    <source>
        <dbReference type="ARBA" id="ARBA00022741"/>
    </source>
</evidence>
<evidence type="ECO:0000256" key="11">
    <source>
        <dbReference type="ARBA" id="ARBA00023267"/>
    </source>
</evidence>
<evidence type="ECO:0000256" key="13">
    <source>
        <dbReference type="PROSITE-ProRule" id="PRU00409"/>
    </source>
</evidence>
<dbReference type="PANTHER" id="PTHR18866:SF33">
    <property type="entry name" value="METHYLCROTONOYL-COA CARBOXYLASE SUBUNIT ALPHA, MITOCHONDRIAL-RELATED"/>
    <property type="match status" value="1"/>
</dbReference>
<evidence type="ECO:0000256" key="10">
    <source>
        <dbReference type="ARBA" id="ARBA00023160"/>
    </source>
</evidence>
<reference evidence="16 17" key="1">
    <citation type="submission" date="2017-08" db="EMBL/GenBank/DDBJ databases">
        <title>Virgibacillus indicus sp. nov. and Virgibacillus profoundi sp. nov, two moderately halophilic bacteria isolated from marine sediment by using the Microfluidic Streak Plate.</title>
        <authorList>
            <person name="Xu B."/>
            <person name="Hu B."/>
            <person name="Wang J."/>
            <person name="Zhu Y."/>
            <person name="Huang L."/>
            <person name="Du W."/>
            <person name="Huang Y."/>
        </authorList>
    </citation>
    <scope>NUCLEOTIDE SEQUENCE [LARGE SCALE GENOMIC DNA]</scope>
    <source>
        <strain evidence="16 17">IO3-P2-C2</strain>
    </source>
</reference>
<evidence type="ECO:0000313" key="17">
    <source>
        <dbReference type="Proteomes" id="UP000216498"/>
    </source>
</evidence>
<proteinExistence type="predicted"/>
<dbReference type="Gene3D" id="3.30.470.20">
    <property type="entry name" value="ATP-grasp fold, B domain"/>
    <property type="match status" value="1"/>
</dbReference>
<keyword evidence="5" id="KW-0444">Lipid biosynthesis</keyword>
<organism evidence="16 17">
    <name type="scientific">Virgibacillus indicus</name>
    <dbReference type="NCBI Taxonomy" id="2024554"/>
    <lineage>
        <taxon>Bacteria</taxon>
        <taxon>Bacillati</taxon>
        <taxon>Bacillota</taxon>
        <taxon>Bacilli</taxon>
        <taxon>Bacillales</taxon>
        <taxon>Bacillaceae</taxon>
        <taxon>Virgibacillus</taxon>
    </lineage>
</organism>
<dbReference type="InterPro" id="IPR005482">
    <property type="entry name" value="Biotin_COase_C"/>
</dbReference>
<comment type="function">
    <text evidence="1">This protein is a component of the acetyl coenzyme A carboxylase complex; first, biotin carboxylase catalyzes the carboxylation of the carrier protein and then the transcarboxylase transfers the carboxyl group to form malonyl-CoA.</text>
</comment>
<keyword evidence="6" id="KW-0436">Ligase</keyword>
<keyword evidence="11" id="KW-0092">Biotin</keyword>
<keyword evidence="8" id="KW-0276">Fatty acid metabolism</keyword>
<dbReference type="SUPFAM" id="SSF52440">
    <property type="entry name" value="PreATP-grasp domain"/>
    <property type="match status" value="1"/>
</dbReference>
<comment type="pathway">
    <text evidence="2">Lipid metabolism; malonyl-CoA biosynthesis; malonyl-CoA from acetyl-CoA: step 1/1.</text>
</comment>
<gene>
    <name evidence="16" type="ORF">CIL03_03410</name>
</gene>
<keyword evidence="9 13" id="KW-0067">ATP-binding</keyword>
<dbReference type="AlphaFoldDB" id="A0A265NFH1"/>
<evidence type="ECO:0000256" key="12">
    <source>
        <dbReference type="ARBA" id="ARBA00048600"/>
    </source>
</evidence>
<dbReference type="EC" id="6.3.4.14" evidence="4"/>
<dbReference type="InterPro" id="IPR011764">
    <property type="entry name" value="Biotin_carboxylation_dom"/>
</dbReference>
<dbReference type="Pfam" id="PF00289">
    <property type="entry name" value="Biotin_carb_N"/>
    <property type="match status" value="1"/>
</dbReference>
<dbReference type="InterPro" id="IPR005479">
    <property type="entry name" value="CPAse_ATP-bd"/>
</dbReference>
<dbReference type="PROSITE" id="PS50979">
    <property type="entry name" value="BC"/>
    <property type="match status" value="1"/>
</dbReference>
<dbReference type="PANTHER" id="PTHR18866">
    <property type="entry name" value="CARBOXYLASE:PYRUVATE/ACETYL-COA/PROPIONYL-COA CARBOXYLASE"/>
    <property type="match status" value="1"/>
</dbReference>
<dbReference type="GO" id="GO:0006633">
    <property type="term" value="P:fatty acid biosynthetic process"/>
    <property type="evidence" value="ECO:0007669"/>
    <property type="project" value="UniProtKB-KW"/>
</dbReference>
<keyword evidence="7 13" id="KW-0547">Nucleotide-binding</keyword>
<dbReference type="RefSeq" id="WP_094883801.1">
    <property type="nucleotide sequence ID" value="NZ_NPMS01000001.1"/>
</dbReference>
<protein>
    <recommendedName>
        <fullName evidence="4">biotin carboxylase</fullName>
        <ecNumber evidence="4">6.3.4.14</ecNumber>
    </recommendedName>
</protein>
<comment type="subunit">
    <text evidence="3">Acetyl-CoA carboxylase is a heterohexamer of biotin carboxyl carrier protein, biotin carboxylase and the two subunits of carboxyl transferase in a 2:2 complex.</text>
</comment>
<dbReference type="InterPro" id="IPR016185">
    <property type="entry name" value="PreATP-grasp_dom_sf"/>
</dbReference>
<evidence type="ECO:0000259" key="15">
    <source>
        <dbReference type="PROSITE" id="PS50979"/>
    </source>
</evidence>
<evidence type="ECO:0000313" key="16">
    <source>
        <dbReference type="EMBL" id="OZU90204.1"/>
    </source>
</evidence>
<evidence type="ECO:0000256" key="3">
    <source>
        <dbReference type="ARBA" id="ARBA00011750"/>
    </source>
</evidence>
<dbReference type="GO" id="GO:0004075">
    <property type="term" value="F:biotin carboxylase activity"/>
    <property type="evidence" value="ECO:0007669"/>
    <property type="project" value="UniProtKB-EC"/>
</dbReference>
<comment type="catalytic activity">
    <reaction evidence="12">
        <text>N(6)-biotinyl-L-lysyl-[protein] + hydrogencarbonate + ATP = N(6)-carboxybiotinyl-L-lysyl-[protein] + ADP + phosphate + H(+)</text>
        <dbReference type="Rhea" id="RHEA:13501"/>
        <dbReference type="Rhea" id="RHEA-COMP:10505"/>
        <dbReference type="Rhea" id="RHEA-COMP:10506"/>
        <dbReference type="ChEBI" id="CHEBI:15378"/>
        <dbReference type="ChEBI" id="CHEBI:17544"/>
        <dbReference type="ChEBI" id="CHEBI:30616"/>
        <dbReference type="ChEBI" id="CHEBI:43474"/>
        <dbReference type="ChEBI" id="CHEBI:83144"/>
        <dbReference type="ChEBI" id="CHEBI:83145"/>
        <dbReference type="ChEBI" id="CHEBI:456216"/>
        <dbReference type="EC" id="6.3.4.14"/>
    </reaction>
</comment>
<dbReference type="SUPFAM" id="SSF56059">
    <property type="entry name" value="Glutathione synthetase ATP-binding domain-like"/>
    <property type="match status" value="1"/>
</dbReference>
<dbReference type="InterPro" id="IPR005481">
    <property type="entry name" value="BC-like_N"/>
</dbReference>
<dbReference type="FunFam" id="3.30.470.20:FF:000028">
    <property type="entry name" value="Methylcrotonoyl-CoA carboxylase subunit alpha, mitochondrial"/>
    <property type="match status" value="1"/>
</dbReference>
<dbReference type="FunFam" id="3.40.50.20:FF:000010">
    <property type="entry name" value="Propionyl-CoA carboxylase subunit alpha"/>
    <property type="match status" value="1"/>
</dbReference>
<sequence length="451" mass="49806">MIKKILIANRGEIASRIIRSCKKLGIQTVAIYSEADQKAPYVSMADESYLIGPPRVNESYLKTEKIITAAKEAKADAIHPGYGFLSESDQFAEKCRSEGFIFIGPTAEVMRKMGSKIEARKAMQEAGVPVVPGTEGAVATIEEAIEGAESIGYPIMLKASAGGGGIGMQVVQSDEELTKAFESNSKRALTFFGDGSMFMEKKVENARHIEIQLLADNHGNAIHLFERECSIQRRNQKVIEEAPSSFISDKTRNAMGEAAVNAARALGYTNAGTIEFLVDKDENFYFLEMNTRIQVEHPVTEEITGLDIVEAQIQIANGEQLGITQDEMHINGHAIEVRIYAEDPVTFFPSPGHITIFEAPEGEFIRNETAVTSDYDVTPFYDPMIGKLIVKGINREAAISLLKKALKDYKIEGIKTNIPMLLSILENEQFQNGNTTTAFVQEYYLPQVQTK</sequence>
<dbReference type="PROSITE" id="PS50975">
    <property type="entry name" value="ATP_GRASP"/>
    <property type="match status" value="1"/>
</dbReference>